<name>A0A7W8JBJ1_9BACT</name>
<proteinExistence type="predicted"/>
<reference evidence="1 2" key="1">
    <citation type="submission" date="2020-08" db="EMBL/GenBank/DDBJ databases">
        <title>Genomic Encyclopedia of Type Strains, Phase IV (KMG-V): Genome sequencing to study the core and pangenomes of soil and plant-associated prokaryotes.</title>
        <authorList>
            <person name="Whitman W."/>
        </authorList>
    </citation>
    <scope>NUCLEOTIDE SEQUENCE [LARGE SCALE GENOMIC DNA]</scope>
    <source>
        <strain evidence="1 2">M8US30</strain>
    </source>
</reference>
<evidence type="ECO:0000313" key="2">
    <source>
        <dbReference type="Proteomes" id="UP000569092"/>
    </source>
</evidence>
<sequence>MGGTSVSSRLTSIPDPVASMSLTAVFRSMAVAFVHQYLSLMA</sequence>
<comment type="caution">
    <text evidence="1">The sequence shown here is derived from an EMBL/GenBank/DDBJ whole genome shotgun (WGS) entry which is preliminary data.</text>
</comment>
<dbReference type="EMBL" id="JACHDZ010000011">
    <property type="protein sequence ID" value="MBB5346239.1"/>
    <property type="molecule type" value="Genomic_DNA"/>
</dbReference>
<protein>
    <submittedName>
        <fullName evidence="1">Uncharacterized protein</fullName>
    </submittedName>
</protein>
<dbReference type="AlphaFoldDB" id="A0A7W8JBJ1"/>
<gene>
    <name evidence="1" type="ORF">HDF10_004249</name>
</gene>
<evidence type="ECO:0000313" key="1">
    <source>
        <dbReference type="EMBL" id="MBB5346239.1"/>
    </source>
</evidence>
<organism evidence="1 2">
    <name type="scientific">Tunturiibacter lichenicola</name>
    <dbReference type="NCBI Taxonomy" id="2051959"/>
    <lineage>
        <taxon>Bacteria</taxon>
        <taxon>Pseudomonadati</taxon>
        <taxon>Acidobacteriota</taxon>
        <taxon>Terriglobia</taxon>
        <taxon>Terriglobales</taxon>
        <taxon>Acidobacteriaceae</taxon>
        <taxon>Tunturiibacter</taxon>
    </lineage>
</organism>
<dbReference type="Proteomes" id="UP000569092">
    <property type="component" value="Unassembled WGS sequence"/>
</dbReference>
<accession>A0A7W8JBJ1</accession>